<evidence type="ECO:0000256" key="2">
    <source>
        <dbReference type="ARBA" id="ARBA00004746"/>
    </source>
</evidence>
<evidence type="ECO:0000313" key="10">
    <source>
        <dbReference type="EMBL" id="BCO10653.1"/>
    </source>
</evidence>
<evidence type="ECO:0000256" key="5">
    <source>
        <dbReference type="ARBA" id="ARBA00022679"/>
    </source>
</evidence>
<comment type="function">
    <text evidence="8">Converts the free carboxyl group of a malonyl-thioester to its methyl ester by transfer of a methyl group from S-adenosyl-L-methionine (SAM). It allows to synthesize pimeloyl-ACP via the fatty acid synthetic pathway.</text>
</comment>
<evidence type="ECO:0000256" key="3">
    <source>
        <dbReference type="ARBA" id="ARBA00012327"/>
    </source>
</evidence>
<name>A0A915U3K1_9BACT</name>
<gene>
    <name evidence="8 10" type="primary">bioC</name>
    <name evidence="10" type="ORF">GF1_30290</name>
</gene>
<evidence type="ECO:0000256" key="1">
    <source>
        <dbReference type="ARBA" id="ARBA00000852"/>
    </source>
</evidence>
<dbReference type="EC" id="2.1.1.197" evidence="3 8"/>
<dbReference type="NCBIfam" id="TIGR02072">
    <property type="entry name" value="BioC"/>
    <property type="match status" value="1"/>
</dbReference>
<proteinExistence type="inferred from homology"/>
<keyword evidence="7 8" id="KW-0093">Biotin biosynthesis</keyword>
<comment type="similarity">
    <text evidence="8">Belongs to the methyltransferase superfamily.</text>
</comment>
<keyword evidence="11" id="KW-1185">Reference proteome</keyword>
<reference evidence="10" key="1">
    <citation type="submission" date="2020-12" db="EMBL/GenBank/DDBJ databases">
        <title>Desulfobium dissulfuricans gen. nov., sp. nov., a novel mesophilic, sulfate-reducing bacterium isolated from a deep-sea hydrothermal vent.</title>
        <authorList>
            <person name="Hashimoto Y."/>
            <person name="Tame A."/>
            <person name="Sawayama S."/>
            <person name="Miyazaki J."/>
            <person name="Takai K."/>
            <person name="Nakagawa S."/>
        </authorList>
    </citation>
    <scope>NUCLEOTIDE SEQUENCE</scope>
    <source>
        <strain evidence="10">GF1</strain>
    </source>
</reference>
<dbReference type="KEGG" id="ddu:GF1_30290"/>
<keyword evidence="5 8" id="KW-0808">Transferase</keyword>
<dbReference type="PANTHER" id="PTHR13090">
    <property type="entry name" value="ARGININE-HYDROXYLASE NDUFAF5, MITOCHONDRIAL"/>
    <property type="match status" value="1"/>
</dbReference>
<evidence type="ECO:0000256" key="6">
    <source>
        <dbReference type="ARBA" id="ARBA00022691"/>
    </source>
</evidence>
<dbReference type="AlphaFoldDB" id="A0A915U3K1"/>
<dbReference type="EMBL" id="AP024233">
    <property type="protein sequence ID" value="BCO10653.1"/>
    <property type="molecule type" value="Genomic_DNA"/>
</dbReference>
<protein>
    <recommendedName>
        <fullName evidence="3 8">Malonyl-[acyl-carrier protein] O-methyltransferase</fullName>
        <shortName evidence="8">Malonyl-ACP O-methyltransferase</shortName>
        <ecNumber evidence="3 8">2.1.1.197</ecNumber>
    </recommendedName>
    <alternativeName>
        <fullName evidence="8">Biotin synthesis protein BioC</fullName>
    </alternativeName>
</protein>
<dbReference type="GO" id="GO:0008757">
    <property type="term" value="F:S-adenosylmethionine-dependent methyltransferase activity"/>
    <property type="evidence" value="ECO:0007669"/>
    <property type="project" value="InterPro"/>
</dbReference>
<dbReference type="SUPFAM" id="SSF53335">
    <property type="entry name" value="S-adenosyl-L-methionine-dependent methyltransferases"/>
    <property type="match status" value="1"/>
</dbReference>
<organism evidence="10 11">
    <name type="scientific">Desulfolithobacter dissulfuricans</name>
    <dbReference type="NCBI Taxonomy" id="2795293"/>
    <lineage>
        <taxon>Bacteria</taxon>
        <taxon>Pseudomonadati</taxon>
        <taxon>Thermodesulfobacteriota</taxon>
        <taxon>Desulfobulbia</taxon>
        <taxon>Desulfobulbales</taxon>
        <taxon>Desulfobulbaceae</taxon>
        <taxon>Desulfolithobacter</taxon>
    </lineage>
</organism>
<dbReference type="Pfam" id="PF08241">
    <property type="entry name" value="Methyltransf_11"/>
    <property type="match status" value="1"/>
</dbReference>
<sequence>MSKPDRTHIEVARPLYMPTDKKQIGRRFARAAATYDSQAHIQYRVADRLLDLVEESGCTRPQDVLEIGCCTGLLSRRLAARFPSIQTLYCNDLVDFSVTIREKLGGHALSPVFLPGDIETIDLPAHFDLIISSSTFHWLHDLPTLLAKLRNHLQPGGFLAFSMYGPENLREVREISGIGLEYPDLATVEDMLADHYRLLHSSQHLEEFFFPDPMAILQHLRQTGVNSVRSTRWSKGRLQRFIEAYRQRFSGDQGLSLTYHPMYLVARLC</sequence>
<accession>A0A915U3K1</accession>
<dbReference type="PANTHER" id="PTHR13090:SF1">
    <property type="entry name" value="ARGININE-HYDROXYLASE NDUFAF5, MITOCHONDRIAL"/>
    <property type="match status" value="1"/>
</dbReference>
<dbReference type="GO" id="GO:0009102">
    <property type="term" value="P:biotin biosynthetic process"/>
    <property type="evidence" value="ECO:0007669"/>
    <property type="project" value="UniProtKB-UniRule"/>
</dbReference>
<keyword evidence="4 8" id="KW-0489">Methyltransferase</keyword>
<dbReference type="InterPro" id="IPR013216">
    <property type="entry name" value="Methyltransf_11"/>
</dbReference>
<feature type="domain" description="Methyltransferase type 11" evidence="9">
    <location>
        <begin position="65"/>
        <end position="161"/>
    </location>
</feature>
<dbReference type="GO" id="GO:0102130">
    <property type="term" value="F:malonyl-CoA methyltransferase activity"/>
    <property type="evidence" value="ECO:0007669"/>
    <property type="project" value="UniProtKB-EC"/>
</dbReference>
<dbReference type="HAMAP" id="MF_00835">
    <property type="entry name" value="BioC"/>
    <property type="match status" value="1"/>
</dbReference>
<dbReference type="GO" id="GO:0032259">
    <property type="term" value="P:methylation"/>
    <property type="evidence" value="ECO:0007669"/>
    <property type="project" value="UniProtKB-KW"/>
</dbReference>
<dbReference type="GO" id="GO:0010340">
    <property type="term" value="F:carboxyl-O-methyltransferase activity"/>
    <property type="evidence" value="ECO:0007669"/>
    <property type="project" value="UniProtKB-UniRule"/>
</dbReference>
<evidence type="ECO:0000256" key="4">
    <source>
        <dbReference type="ARBA" id="ARBA00022603"/>
    </source>
</evidence>
<evidence type="ECO:0000313" key="11">
    <source>
        <dbReference type="Proteomes" id="UP001063350"/>
    </source>
</evidence>
<dbReference type="CDD" id="cd02440">
    <property type="entry name" value="AdoMet_MTases"/>
    <property type="match status" value="1"/>
</dbReference>
<evidence type="ECO:0000256" key="7">
    <source>
        <dbReference type="ARBA" id="ARBA00022756"/>
    </source>
</evidence>
<comment type="pathway">
    <text evidence="2 8">Cofactor biosynthesis; biotin biosynthesis.</text>
</comment>
<dbReference type="Gene3D" id="3.40.50.150">
    <property type="entry name" value="Vaccinia Virus protein VP39"/>
    <property type="match status" value="1"/>
</dbReference>
<comment type="catalytic activity">
    <reaction evidence="1 8">
        <text>malonyl-[ACP] + S-adenosyl-L-methionine = malonyl-[ACP] methyl ester + S-adenosyl-L-homocysteine</text>
        <dbReference type="Rhea" id="RHEA:17105"/>
        <dbReference type="Rhea" id="RHEA-COMP:9623"/>
        <dbReference type="Rhea" id="RHEA-COMP:9954"/>
        <dbReference type="ChEBI" id="CHEBI:57856"/>
        <dbReference type="ChEBI" id="CHEBI:59789"/>
        <dbReference type="ChEBI" id="CHEBI:78449"/>
        <dbReference type="ChEBI" id="CHEBI:78845"/>
        <dbReference type="EC" id="2.1.1.197"/>
    </reaction>
</comment>
<dbReference type="InterPro" id="IPR011814">
    <property type="entry name" value="BioC"/>
</dbReference>
<keyword evidence="6 8" id="KW-0949">S-adenosyl-L-methionine</keyword>
<dbReference type="InterPro" id="IPR029063">
    <property type="entry name" value="SAM-dependent_MTases_sf"/>
</dbReference>
<dbReference type="Proteomes" id="UP001063350">
    <property type="component" value="Chromosome"/>
</dbReference>
<dbReference type="InterPro" id="IPR050602">
    <property type="entry name" value="Malonyl-ACP_OMT"/>
</dbReference>
<evidence type="ECO:0000256" key="8">
    <source>
        <dbReference type="HAMAP-Rule" id="MF_00835"/>
    </source>
</evidence>
<evidence type="ECO:0000259" key="9">
    <source>
        <dbReference type="Pfam" id="PF08241"/>
    </source>
</evidence>